<dbReference type="Proteomes" id="UP000798662">
    <property type="component" value="Chromosome 2"/>
</dbReference>
<name>A0ACC3BZL8_PYRYE</name>
<evidence type="ECO:0000313" key="1">
    <source>
        <dbReference type="EMBL" id="KAK1863290.1"/>
    </source>
</evidence>
<comment type="caution">
    <text evidence="1">The sequence shown here is derived from an EMBL/GenBank/DDBJ whole genome shotgun (WGS) entry which is preliminary data.</text>
</comment>
<dbReference type="EMBL" id="CM020619">
    <property type="protein sequence ID" value="KAK1863290.1"/>
    <property type="molecule type" value="Genomic_DNA"/>
</dbReference>
<reference evidence="1" key="1">
    <citation type="submission" date="2019-11" db="EMBL/GenBank/DDBJ databases">
        <title>Nori genome reveals adaptations in red seaweeds to the harsh intertidal environment.</title>
        <authorList>
            <person name="Wang D."/>
            <person name="Mao Y."/>
        </authorList>
    </citation>
    <scope>NUCLEOTIDE SEQUENCE</scope>
    <source>
        <tissue evidence="1">Gametophyte</tissue>
    </source>
</reference>
<protein>
    <submittedName>
        <fullName evidence="1">Uncharacterized protein</fullName>
    </submittedName>
</protein>
<gene>
    <name evidence="1" type="ORF">I4F81_005848</name>
</gene>
<keyword evidence="2" id="KW-1185">Reference proteome</keyword>
<sequence>MDGDARGGGGGVVVLPAARPVPPYTHCRVVLAPWCRHRTSEREAAPLDSFVYYGGEGAGGVAEMEASARRLENALAAGRGSSDTSSSDTSDADSFSGSHGWPAPSDSDSDSSDDVSSKDWSDDAETPRVLVTPAVGGGGWDDDEGQKQQVLNPAYSRLAVRTRRAALRAAVVAAASVVTAASRSTEASPTVGGDGVGGRGADYRGVPGSAALAAVVPTVASALGVLPAAAAAAAATARRRLGRAAAAAAAAAATQAVEALPPAAYDWPAAVAADGGAAGWWDADPLARAFCRRCTAYGCRRHGGSGPAGRPAPPPLSAPIADASRLGAGVRRDPPAWCTPCRLRPADAPAVAAAVAAAAAAPSASGVGAWEEAGLPVAVDLVGTDACRLALLLGRGLCCGVVDAALRRRGTLTGRGGRAGGVRPPPVRVTARVAPAADRALRRPPPASNGGTGGGGGGAPGKAAGAAPPPRPRVWFLRRGNAGSPVCRAGGRRRGRLCDAPQGRWGGGSGSGGGAPAAAPRRACRNVAVQAGVRAATAVGRSRVAGYGLFTTAAIRQGEYVGEYAGEVLGVAAANSRDSRYAALGTSYLFSLGDGREIDATLAGNKTRMINHAPEEEASLAVRAVAVRGEPRIALTARVAAPRGTELFFYYGKSYDERLRGVGGGSPSAAEDEEE</sequence>
<accession>A0ACC3BZL8</accession>
<organism evidence="1 2">
    <name type="scientific">Pyropia yezoensis</name>
    <name type="common">Susabi-nori</name>
    <name type="synonym">Porphyra yezoensis</name>
    <dbReference type="NCBI Taxonomy" id="2788"/>
    <lineage>
        <taxon>Eukaryota</taxon>
        <taxon>Rhodophyta</taxon>
        <taxon>Bangiophyceae</taxon>
        <taxon>Bangiales</taxon>
        <taxon>Bangiaceae</taxon>
        <taxon>Pyropia</taxon>
    </lineage>
</organism>
<proteinExistence type="predicted"/>
<evidence type="ECO:0000313" key="2">
    <source>
        <dbReference type="Proteomes" id="UP000798662"/>
    </source>
</evidence>